<dbReference type="PANTHER" id="PTHR45998:SF2">
    <property type="entry name" value="SERINE_THREONINE-PROTEIN KINASE 16"/>
    <property type="match status" value="1"/>
</dbReference>
<name>A0A8J9YQH5_BRALA</name>
<dbReference type="InterPro" id="IPR011009">
    <property type="entry name" value="Kinase-like_dom_sf"/>
</dbReference>
<organism evidence="10 11">
    <name type="scientific">Branchiostoma lanceolatum</name>
    <name type="common">Common lancelet</name>
    <name type="synonym">Amphioxus lanceolatum</name>
    <dbReference type="NCBI Taxonomy" id="7740"/>
    <lineage>
        <taxon>Eukaryota</taxon>
        <taxon>Metazoa</taxon>
        <taxon>Chordata</taxon>
        <taxon>Cephalochordata</taxon>
        <taxon>Leptocardii</taxon>
        <taxon>Amphioxiformes</taxon>
        <taxon>Branchiostomatidae</taxon>
        <taxon>Branchiostoma</taxon>
    </lineage>
</organism>
<keyword evidence="2" id="KW-0723">Serine/threonine-protein kinase</keyword>
<evidence type="ECO:0000256" key="5">
    <source>
        <dbReference type="ARBA" id="ARBA00022777"/>
    </source>
</evidence>
<evidence type="ECO:0000256" key="4">
    <source>
        <dbReference type="ARBA" id="ARBA00022741"/>
    </source>
</evidence>
<gene>
    <name evidence="10" type="primary">STK16</name>
    <name evidence="10" type="ORF">BLAG_LOCUS3029</name>
</gene>
<keyword evidence="6" id="KW-0067">ATP-binding</keyword>
<dbReference type="Pfam" id="PF00069">
    <property type="entry name" value="Pkinase"/>
    <property type="match status" value="1"/>
</dbReference>
<keyword evidence="11" id="KW-1185">Reference proteome</keyword>
<reference evidence="10" key="1">
    <citation type="submission" date="2022-01" db="EMBL/GenBank/DDBJ databases">
        <authorList>
            <person name="Braso-Vives M."/>
        </authorList>
    </citation>
    <scope>NUCLEOTIDE SEQUENCE</scope>
</reference>
<dbReference type="SMART" id="SM00220">
    <property type="entry name" value="S_TKc"/>
    <property type="match status" value="1"/>
</dbReference>
<evidence type="ECO:0000256" key="2">
    <source>
        <dbReference type="ARBA" id="ARBA00022527"/>
    </source>
</evidence>
<comment type="catalytic activity">
    <reaction evidence="8">
        <text>L-seryl-[protein] + ATP = O-phospho-L-seryl-[protein] + ADP + H(+)</text>
        <dbReference type="Rhea" id="RHEA:17989"/>
        <dbReference type="Rhea" id="RHEA-COMP:9863"/>
        <dbReference type="Rhea" id="RHEA-COMP:11604"/>
        <dbReference type="ChEBI" id="CHEBI:15378"/>
        <dbReference type="ChEBI" id="CHEBI:29999"/>
        <dbReference type="ChEBI" id="CHEBI:30616"/>
        <dbReference type="ChEBI" id="CHEBI:83421"/>
        <dbReference type="ChEBI" id="CHEBI:456216"/>
        <dbReference type="EC" id="2.7.11.1"/>
    </reaction>
</comment>
<dbReference type="PROSITE" id="PS50011">
    <property type="entry name" value="PROTEIN_KINASE_DOM"/>
    <property type="match status" value="1"/>
</dbReference>
<comment type="catalytic activity">
    <reaction evidence="7">
        <text>L-threonyl-[protein] + ATP = O-phospho-L-threonyl-[protein] + ADP + H(+)</text>
        <dbReference type="Rhea" id="RHEA:46608"/>
        <dbReference type="Rhea" id="RHEA-COMP:11060"/>
        <dbReference type="Rhea" id="RHEA-COMP:11605"/>
        <dbReference type="ChEBI" id="CHEBI:15378"/>
        <dbReference type="ChEBI" id="CHEBI:30013"/>
        <dbReference type="ChEBI" id="CHEBI:30616"/>
        <dbReference type="ChEBI" id="CHEBI:61977"/>
        <dbReference type="ChEBI" id="CHEBI:456216"/>
        <dbReference type="EC" id="2.7.11.1"/>
    </reaction>
</comment>
<feature type="domain" description="Protein kinase" evidence="9">
    <location>
        <begin position="17"/>
        <end position="315"/>
    </location>
</feature>
<dbReference type="EC" id="2.7.11.1" evidence="1"/>
<evidence type="ECO:0000256" key="6">
    <source>
        <dbReference type="ARBA" id="ARBA00022840"/>
    </source>
</evidence>
<dbReference type="InterPro" id="IPR052239">
    <property type="entry name" value="Ser/Thr-specific_kinases"/>
</dbReference>
<dbReference type="OrthoDB" id="248923at2759"/>
<dbReference type="GO" id="GO:0005524">
    <property type="term" value="F:ATP binding"/>
    <property type="evidence" value="ECO:0007669"/>
    <property type="project" value="UniProtKB-KW"/>
</dbReference>
<dbReference type="GO" id="GO:0005794">
    <property type="term" value="C:Golgi apparatus"/>
    <property type="evidence" value="ECO:0007669"/>
    <property type="project" value="TreeGrafter"/>
</dbReference>
<proteinExistence type="predicted"/>
<evidence type="ECO:0000256" key="1">
    <source>
        <dbReference type="ARBA" id="ARBA00012513"/>
    </source>
</evidence>
<dbReference type="PIRSF" id="PIRSF000654">
    <property type="entry name" value="Integrin-linked_kinase"/>
    <property type="match status" value="1"/>
</dbReference>
<dbReference type="PROSITE" id="PS00108">
    <property type="entry name" value="PROTEIN_KINASE_ST"/>
    <property type="match status" value="1"/>
</dbReference>
<dbReference type="InterPro" id="IPR008271">
    <property type="entry name" value="Ser/Thr_kinase_AS"/>
</dbReference>
<dbReference type="CDD" id="cd13986">
    <property type="entry name" value="STKc_16"/>
    <property type="match status" value="1"/>
</dbReference>
<dbReference type="SUPFAM" id="SSF56112">
    <property type="entry name" value="Protein kinase-like (PK-like)"/>
    <property type="match status" value="1"/>
</dbReference>
<dbReference type="AlphaFoldDB" id="A0A8J9YQH5"/>
<evidence type="ECO:0000256" key="3">
    <source>
        <dbReference type="ARBA" id="ARBA00022679"/>
    </source>
</evidence>
<dbReference type="PANTHER" id="PTHR45998">
    <property type="entry name" value="SERINE/THREONINE-PROTEIN KINASE 16"/>
    <property type="match status" value="1"/>
</dbReference>
<dbReference type="Gene3D" id="3.30.200.20">
    <property type="entry name" value="Phosphorylase Kinase, domain 1"/>
    <property type="match status" value="1"/>
</dbReference>
<evidence type="ECO:0000259" key="9">
    <source>
        <dbReference type="PROSITE" id="PS50011"/>
    </source>
</evidence>
<keyword evidence="5" id="KW-0418">Kinase</keyword>
<dbReference type="InterPro" id="IPR000719">
    <property type="entry name" value="Prot_kinase_dom"/>
</dbReference>
<dbReference type="Proteomes" id="UP000838412">
    <property type="component" value="Chromosome 10"/>
</dbReference>
<keyword evidence="4" id="KW-0547">Nucleotide-binding</keyword>
<accession>A0A8J9YQH5</accession>
<dbReference type="GO" id="GO:0004674">
    <property type="term" value="F:protein serine/threonine kinase activity"/>
    <property type="evidence" value="ECO:0007669"/>
    <property type="project" value="UniProtKB-KW"/>
</dbReference>
<sequence>MGCYCSKGLITINNRAFYMQERIGEGGYAYIDLIEDKKSGKFFALKRITCHSKEDETEALKEAEYCRMFNHPNIIKVEEFTTVKKTQTTSVWIVFPFFKLGSLQDLIEKTAKNNGHIHEDRLLGIFKGVCEGVKAMHEATPTPVTHRDIKPANVLLDENDTPVLMDFGSVGPARVEIKGSSEAQAMQAGFSRSLYNHKKGWKYWDLAAAKCTMPWRAPELFHVESHCIIDDKVDIWSLGCTLYAMIYLEGPFDAVWLKGDSVQLAVLSRNVKFPEDQQSLYSAELLDLINALLVVNPAERPNINWLIQRVEDLCLDALAANRV</sequence>
<evidence type="ECO:0000313" key="11">
    <source>
        <dbReference type="Proteomes" id="UP000838412"/>
    </source>
</evidence>
<evidence type="ECO:0000313" key="10">
    <source>
        <dbReference type="EMBL" id="CAH1238408.1"/>
    </source>
</evidence>
<protein>
    <recommendedName>
        <fullName evidence="1">non-specific serine/threonine protein kinase</fullName>
        <ecNumber evidence="1">2.7.11.1</ecNumber>
    </recommendedName>
</protein>
<evidence type="ECO:0000256" key="8">
    <source>
        <dbReference type="ARBA" id="ARBA00048679"/>
    </source>
</evidence>
<dbReference type="Gene3D" id="1.10.510.10">
    <property type="entry name" value="Transferase(Phosphotransferase) domain 1"/>
    <property type="match status" value="1"/>
</dbReference>
<evidence type="ECO:0000256" key="7">
    <source>
        <dbReference type="ARBA" id="ARBA00047899"/>
    </source>
</evidence>
<dbReference type="EMBL" id="OV696695">
    <property type="protein sequence ID" value="CAH1238408.1"/>
    <property type="molecule type" value="Genomic_DNA"/>
</dbReference>
<keyword evidence="3" id="KW-0808">Transferase</keyword>